<evidence type="ECO:0000256" key="8">
    <source>
        <dbReference type="ARBA" id="ARBA00023237"/>
    </source>
</evidence>
<feature type="chain" id="PRO_5045456181" evidence="12">
    <location>
        <begin position="28"/>
        <end position="1048"/>
    </location>
</feature>
<evidence type="ECO:0000313" key="16">
    <source>
        <dbReference type="Proteomes" id="UP001595828"/>
    </source>
</evidence>
<dbReference type="InterPro" id="IPR039426">
    <property type="entry name" value="TonB-dep_rcpt-like"/>
</dbReference>
<dbReference type="PANTHER" id="PTHR47234:SF2">
    <property type="entry name" value="TONB-DEPENDENT RECEPTOR"/>
    <property type="match status" value="1"/>
</dbReference>
<gene>
    <name evidence="15" type="ORF">ACFO0A_02190</name>
</gene>
<comment type="subcellular location">
    <subcellularLocation>
        <location evidence="1 9">Cell outer membrane</location>
        <topology evidence="1 9">Multi-pass membrane protein</topology>
    </subcellularLocation>
</comment>
<protein>
    <submittedName>
        <fullName evidence="15">TonB-dependent receptor plug domain-containing protein</fullName>
    </submittedName>
</protein>
<dbReference type="InterPro" id="IPR037066">
    <property type="entry name" value="Plug_dom_sf"/>
</dbReference>
<evidence type="ECO:0000256" key="9">
    <source>
        <dbReference type="PROSITE-ProRule" id="PRU01360"/>
    </source>
</evidence>
<keyword evidence="7 9" id="KW-0472">Membrane</keyword>
<evidence type="ECO:0000259" key="14">
    <source>
        <dbReference type="Pfam" id="PF07715"/>
    </source>
</evidence>
<dbReference type="Pfam" id="PF00593">
    <property type="entry name" value="TonB_dep_Rec_b-barrel"/>
    <property type="match status" value="1"/>
</dbReference>
<feature type="signal peptide" evidence="12">
    <location>
        <begin position="1"/>
        <end position="27"/>
    </location>
</feature>
<name>A0ABV8RKM2_9SPHN</name>
<dbReference type="PANTHER" id="PTHR47234">
    <property type="match status" value="1"/>
</dbReference>
<dbReference type="RefSeq" id="WP_379537343.1">
    <property type="nucleotide sequence ID" value="NZ_JBHSDR010000003.1"/>
</dbReference>
<dbReference type="Pfam" id="PF07715">
    <property type="entry name" value="Plug"/>
    <property type="match status" value="1"/>
</dbReference>
<evidence type="ECO:0000256" key="1">
    <source>
        <dbReference type="ARBA" id="ARBA00004571"/>
    </source>
</evidence>
<keyword evidence="15" id="KW-0675">Receptor</keyword>
<dbReference type="Gene3D" id="2.170.130.10">
    <property type="entry name" value="TonB-dependent receptor, plug domain"/>
    <property type="match status" value="1"/>
</dbReference>
<evidence type="ECO:0000256" key="6">
    <source>
        <dbReference type="ARBA" id="ARBA00023077"/>
    </source>
</evidence>
<sequence>MKKFVTLKASAAPIALGIALAGAPAFAQDATTPADDTTAAAPTAEPIVVTGSRILSPNQTSIAPVTTVTSDDIKLTGTTRTEDLLNSLPQVTAGQSSQLANGASGTATVDLRGLGPSRTLVLINGRRLMTGDPNSTTSAADLNFIPASLVKRVDVLTGGASATYGADAVAGVVNFIMDTDFTGFRIDANYGLYTHSNHDKTTPPLLLARQKAGFKNYGFPTGHNADGAQYDVTASFGANFADNAGHFTAYVGYRKANPLLQARRDFSSCTIQNTGSASATGAVTGLQCGGSATSDTGTVFYFQSDTTSSTVGALGAGTLTRGTLNRYNFAPLNYFQRPDERYTAGAFADYEISPAIHPYMEFMFMDDRTLAQIAPSGDFGNTLTINCDNPLMSASQRAQICVPANLINTYLGNFPVAANAGYNPNGASPTNPALVFSDPTTGNPYNIAFLQPLRRNVEGGPRINDLQHTSYRAVLGSRGELGSSWSYDAYYQYGKTEYSQRYQNEFSVSRLTSALDAVLAPTTYTGNNFVLNSAGQKVVCRSALSGDANCVPYDLLGGKPSAGALAYVQGSGFLRGQTSEQVASATINGSLGDYGLKFPWASDGVSVALGTEYRKEKLELFADNAFQTGDLSGQGAPTKDVAGSYDVVEAFGEIEVPIVQDSFIYSLSLNGGYRYSHYSISNGQKYNTDTYKLGVDFAPVRDLRFRAGYNRAVRVPNIQELFAPQIVALDGSTDPCSGAPITAADTGCLAQGLRVGQTVAGNPAGQYNGLIGGTPTLRPEVSTTKTLGVVLAPRWVPSLTLSADFFDIKVKGAIQSFGADAILNACVNDTNLFACGLVHRNAAGSLWLTSDGYVQDLATNIGSVKTRGFEFNGNYGTEIGSLGRLSFSFVGTLLDKFVTDNGLTDPYDCRGFFGPTCGVPLPKWRHKARVGFTAPNGLGASLQWRHIGSTDIEYKNSSPSLNGKYYAFASHLRPVNYFDLALTANIGDHFSWRLGANNLFDKDPPLVSSGNSAGSASGCASVVCNGNTYPGMYDSLGRYVYTGITLDF</sequence>
<dbReference type="PROSITE" id="PS01156">
    <property type="entry name" value="TONB_DEPENDENT_REC_2"/>
    <property type="match status" value="1"/>
</dbReference>
<dbReference type="SUPFAM" id="SSF56935">
    <property type="entry name" value="Porins"/>
    <property type="match status" value="1"/>
</dbReference>
<evidence type="ECO:0000256" key="4">
    <source>
        <dbReference type="ARBA" id="ARBA00022692"/>
    </source>
</evidence>
<evidence type="ECO:0000256" key="12">
    <source>
        <dbReference type="SAM" id="SignalP"/>
    </source>
</evidence>
<keyword evidence="6 11" id="KW-0798">TonB box</keyword>
<keyword evidence="3 9" id="KW-1134">Transmembrane beta strand</keyword>
<evidence type="ECO:0000313" key="15">
    <source>
        <dbReference type="EMBL" id="MFC4293862.1"/>
    </source>
</evidence>
<organism evidence="15 16">
    <name type="scientific">Novosphingobium tardum</name>
    <dbReference type="NCBI Taxonomy" id="1538021"/>
    <lineage>
        <taxon>Bacteria</taxon>
        <taxon>Pseudomonadati</taxon>
        <taxon>Pseudomonadota</taxon>
        <taxon>Alphaproteobacteria</taxon>
        <taxon>Sphingomonadales</taxon>
        <taxon>Sphingomonadaceae</taxon>
        <taxon>Novosphingobium</taxon>
    </lineage>
</organism>
<keyword evidence="2 9" id="KW-0813">Transport</keyword>
<evidence type="ECO:0000256" key="5">
    <source>
        <dbReference type="ARBA" id="ARBA00022729"/>
    </source>
</evidence>
<dbReference type="PROSITE" id="PS52016">
    <property type="entry name" value="TONB_DEPENDENT_REC_3"/>
    <property type="match status" value="1"/>
</dbReference>
<dbReference type="Gene3D" id="2.40.170.20">
    <property type="entry name" value="TonB-dependent receptor, beta-barrel domain"/>
    <property type="match status" value="1"/>
</dbReference>
<comment type="caution">
    <text evidence="15">The sequence shown here is derived from an EMBL/GenBank/DDBJ whole genome shotgun (WGS) entry which is preliminary data.</text>
</comment>
<proteinExistence type="inferred from homology"/>
<evidence type="ECO:0000259" key="13">
    <source>
        <dbReference type="Pfam" id="PF00593"/>
    </source>
</evidence>
<keyword evidence="5 12" id="KW-0732">Signal</keyword>
<keyword evidence="16" id="KW-1185">Reference proteome</keyword>
<dbReference type="InterPro" id="IPR036942">
    <property type="entry name" value="Beta-barrel_TonB_sf"/>
</dbReference>
<reference evidence="16" key="1">
    <citation type="journal article" date="2019" name="Int. J. Syst. Evol. Microbiol.">
        <title>The Global Catalogue of Microorganisms (GCM) 10K type strain sequencing project: providing services to taxonomists for standard genome sequencing and annotation.</title>
        <authorList>
            <consortium name="The Broad Institute Genomics Platform"/>
            <consortium name="The Broad Institute Genome Sequencing Center for Infectious Disease"/>
            <person name="Wu L."/>
            <person name="Ma J."/>
        </authorList>
    </citation>
    <scope>NUCLEOTIDE SEQUENCE [LARGE SCALE GENOMIC DNA]</scope>
    <source>
        <strain evidence="16">CGMCC 1.12989</strain>
    </source>
</reference>
<dbReference type="InterPro" id="IPR000531">
    <property type="entry name" value="Beta-barrel_TonB"/>
</dbReference>
<evidence type="ECO:0000256" key="2">
    <source>
        <dbReference type="ARBA" id="ARBA00022448"/>
    </source>
</evidence>
<dbReference type="EMBL" id="JBHSDR010000003">
    <property type="protein sequence ID" value="MFC4293862.1"/>
    <property type="molecule type" value="Genomic_DNA"/>
</dbReference>
<feature type="domain" description="TonB-dependent receptor plug" evidence="14">
    <location>
        <begin position="59"/>
        <end position="172"/>
    </location>
</feature>
<dbReference type="InterPro" id="IPR012910">
    <property type="entry name" value="Plug_dom"/>
</dbReference>
<evidence type="ECO:0000256" key="11">
    <source>
        <dbReference type="RuleBase" id="RU003357"/>
    </source>
</evidence>
<dbReference type="Proteomes" id="UP001595828">
    <property type="component" value="Unassembled WGS sequence"/>
</dbReference>
<feature type="domain" description="TonB-dependent receptor-like beta-barrel" evidence="13">
    <location>
        <begin position="428"/>
        <end position="999"/>
    </location>
</feature>
<feature type="short sequence motif" description="TonB C-terminal box" evidence="10">
    <location>
        <begin position="1031"/>
        <end position="1048"/>
    </location>
</feature>
<dbReference type="InterPro" id="IPR010917">
    <property type="entry name" value="TonB_rcpt_CS"/>
</dbReference>
<evidence type="ECO:0000256" key="7">
    <source>
        <dbReference type="ARBA" id="ARBA00023136"/>
    </source>
</evidence>
<keyword evidence="4 9" id="KW-0812">Transmembrane</keyword>
<evidence type="ECO:0000256" key="10">
    <source>
        <dbReference type="PROSITE-ProRule" id="PRU10144"/>
    </source>
</evidence>
<keyword evidence="8 9" id="KW-0998">Cell outer membrane</keyword>
<accession>A0ABV8RKM2</accession>
<evidence type="ECO:0000256" key="3">
    <source>
        <dbReference type="ARBA" id="ARBA00022452"/>
    </source>
</evidence>
<comment type="similarity">
    <text evidence="9 11">Belongs to the TonB-dependent receptor family.</text>
</comment>